<feature type="coiled-coil region" evidence="1">
    <location>
        <begin position="77"/>
        <end position="132"/>
    </location>
</feature>
<evidence type="ECO:0000256" key="1">
    <source>
        <dbReference type="SAM" id="Coils"/>
    </source>
</evidence>
<dbReference type="Pfam" id="PF12363">
    <property type="entry name" value="Phage_TAC_12"/>
    <property type="match status" value="1"/>
</dbReference>
<organism evidence="2 3">
    <name type="scientific">Periweissella fabalis</name>
    <dbReference type="NCBI Taxonomy" id="1070421"/>
    <lineage>
        <taxon>Bacteria</taxon>
        <taxon>Bacillati</taxon>
        <taxon>Bacillota</taxon>
        <taxon>Bacilli</taxon>
        <taxon>Lactobacillales</taxon>
        <taxon>Lactobacillaceae</taxon>
        <taxon>Periweissella</taxon>
    </lineage>
</organism>
<sequence>MQLTIKGTIYELKFNFKALFKANKDFSTIDENGNNMGDGATNLFTRLALGDSLAIIDVIKVATSVSKVTDEDMFNAVDQLTEEGEKLDDVLQELMDELKHSGFFVKSIQTQKKGLEEALEMLKKKAETEETTQQIMAVQRIVTLINDNL</sequence>
<dbReference type="EMBL" id="JAAXPN010000001">
    <property type="protein sequence ID" value="NKZ23506.1"/>
    <property type="molecule type" value="Genomic_DNA"/>
</dbReference>
<comment type="caution">
    <text evidence="2">The sequence shown here is derived from an EMBL/GenBank/DDBJ whole genome shotgun (WGS) entry which is preliminary data.</text>
</comment>
<dbReference type="RefSeq" id="WP_168721299.1">
    <property type="nucleotide sequence ID" value="NZ_JAAXPN010000001.1"/>
</dbReference>
<accession>A0A7X6N0K7</accession>
<dbReference type="Proteomes" id="UP000549765">
    <property type="component" value="Unassembled WGS sequence"/>
</dbReference>
<keyword evidence="3" id="KW-1185">Reference proteome</keyword>
<evidence type="ECO:0000313" key="2">
    <source>
        <dbReference type="EMBL" id="NKZ23506.1"/>
    </source>
</evidence>
<keyword evidence="1" id="KW-0175">Coiled coil</keyword>
<protein>
    <submittedName>
        <fullName evidence="2">Uncharacterized protein</fullName>
    </submittedName>
</protein>
<dbReference type="AlphaFoldDB" id="A0A7X6N0K7"/>
<name>A0A7X6N0K7_9LACO</name>
<reference evidence="2 3" key="1">
    <citation type="submission" date="2020-04" db="EMBL/GenBank/DDBJ databases">
        <title>MicrobeNet Type strains.</title>
        <authorList>
            <person name="Nicholson A.C."/>
        </authorList>
    </citation>
    <scope>NUCLEOTIDE SEQUENCE [LARGE SCALE GENOMIC DNA]</scope>
    <source>
        <strain evidence="2 3">CCUG 61472</strain>
    </source>
</reference>
<proteinExistence type="predicted"/>
<evidence type="ECO:0000313" key="3">
    <source>
        <dbReference type="Proteomes" id="UP000549765"/>
    </source>
</evidence>
<dbReference type="InterPro" id="IPR024410">
    <property type="entry name" value="Phage_TAC_12"/>
</dbReference>
<gene>
    <name evidence="2" type="ORF">HF964_01615</name>
</gene>